<organism evidence="1 2">
    <name type="scientific">Clathrus columnatus</name>
    <dbReference type="NCBI Taxonomy" id="1419009"/>
    <lineage>
        <taxon>Eukaryota</taxon>
        <taxon>Fungi</taxon>
        <taxon>Dikarya</taxon>
        <taxon>Basidiomycota</taxon>
        <taxon>Agaricomycotina</taxon>
        <taxon>Agaricomycetes</taxon>
        <taxon>Phallomycetidae</taxon>
        <taxon>Phallales</taxon>
        <taxon>Clathraceae</taxon>
        <taxon>Clathrus</taxon>
    </lineage>
</organism>
<sequence>MVLFRPCTWDHDNTSVPAAALQVVINSYKLRHTGRSTFPRAPGSLSELRKSYTDTPNWTLSSMSYPKGLPLYTVWDEIPYHIDSTEDLLSLALTCRTFKKLIIPNHLEYRYIRCSLHRQDVWKFFESQRRLTRGIRFVELIDGPSKNICLLPRVFDDTDLDNTQVDPSGSITDEEIALFIKSLSYMTLLKGFSWEQRPDSPQGCINLSHALTSSAHCLEALCIEFNGWLFPNRPSQFEKLSIWTLTGLTKVIMNSPGPAATEMILHYCPDITHLSLTDLTTPFTISLLQNANWKALKYFTLASDVWTPIPEELNRDSSKIITSFFDRHTNIECLRISFSFISVPKLSPTCLPKLRSVENHSQEEFETLSCFLSNNAISRLTHWKTYVMDDKIHTFPQMDRLKSFCLHDDFSGPETFAIFVMKAPNLEKVYFDISPEDLVEPDCYNEVSTKLLFHMERKVLLISPLRMFKKVTYSSFFNAPV</sequence>
<accession>A0AAV5AI72</accession>
<evidence type="ECO:0000313" key="2">
    <source>
        <dbReference type="Proteomes" id="UP001050691"/>
    </source>
</evidence>
<gene>
    <name evidence="1" type="ORF">Clacol_007048</name>
</gene>
<dbReference type="EMBL" id="BPWL01000008">
    <property type="protein sequence ID" value="GJJ12803.1"/>
    <property type="molecule type" value="Genomic_DNA"/>
</dbReference>
<evidence type="ECO:0008006" key="3">
    <source>
        <dbReference type="Google" id="ProtNLM"/>
    </source>
</evidence>
<protein>
    <recommendedName>
        <fullName evidence="3">F-box domain-containing protein</fullName>
    </recommendedName>
</protein>
<reference evidence="1" key="1">
    <citation type="submission" date="2021-10" db="EMBL/GenBank/DDBJ databases">
        <title>De novo Genome Assembly of Clathrus columnatus (Basidiomycota, Fungi) Using Illumina and Nanopore Sequence Data.</title>
        <authorList>
            <person name="Ogiso-Tanaka E."/>
            <person name="Itagaki H."/>
            <person name="Hosoya T."/>
            <person name="Hosaka K."/>
        </authorList>
    </citation>
    <scope>NUCLEOTIDE SEQUENCE</scope>
    <source>
        <strain evidence="1">MO-923</strain>
    </source>
</reference>
<proteinExistence type="predicted"/>
<keyword evidence="2" id="KW-1185">Reference proteome</keyword>
<dbReference type="Proteomes" id="UP001050691">
    <property type="component" value="Unassembled WGS sequence"/>
</dbReference>
<evidence type="ECO:0000313" key="1">
    <source>
        <dbReference type="EMBL" id="GJJ12803.1"/>
    </source>
</evidence>
<dbReference type="AlphaFoldDB" id="A0AAV5AI72"/>
<name>A0AAV5AI72_9AGAM</name>
<comment type="caution">
    <text evidence="1">The sequence shown here is derived from an EMBL/GenBank/DDBJ whole genome shotgun (WGS) entry which is preliminary data.</text>
</comment>